<gene>
    <name evidence="2" type="ORF">DY262_05680</name>
</gene>
<evidence type="ECO:0000313" key="3">
    <source>
        <dbReference type="Proteomes" id="UP000261931"/>
    </source>
</evidence>
<reference evidence="2 3" key="1">
    <citation type="submission" date="2018-08" db="EMBL/GenBank/DDBJ databases">
        <title>Hydrogenophaga sp. LA-38 isolated from sludge.</title>
        <authorList>
            <person name="Im W.-T."/>
        </authorList>
    </citation>
    <scope>NUCLEOTIDE SEQUENCE [LARGE SCALE GENOMIC DNA]</scope>
    <source>
        <strain evidence="2 3">LA-38</strain>
    </source>
</reference>
<proteinExistence type="predicted"/>
<sequence length="206" mass="23474">MFVQRCIKGIWGGPGGLAGENDADAERITQGGEGIRCNWWRHLGQPAPEQVEERLRAHELHDHIHQYASAGPRTPFISLTAGSVERDRVASINRLLTAEEVALRFATDWGRRPGYLFHCWVLVGLNPAVEVQAVAEEVRELHTYTRWSDFQLEGEITAKLLVPSHQIERWAYWDVSIDPAAPLRQRSNPRYRPPERVSNLREALAR</sequence>
<keyword evidence="3" id="KW-1185">Reference proteome</keyword>
<comment type="caution">
    <text evidence="2">The sequence shown here is derived from an EMBL/GenBank/DDBJ whole genome shotgun (WGS) entry which is preliminary data.</text>
</comment>
<protein>
    <submittedName>
        <fullName evidence="2">Uncharacterized protein</fullName>
    </submittedName>
</protein>
<dbReference type="AlphaFoldDB" id="A0A372ENS4"/>
<evidence type="ECO:0000313" key="2">
    <source>
        <dbReference type="EMBL" id="RFP81255.1"/>
    </source>
</evidence>
<dbReference type="Proteomes" id="UP000261931">
    <property type="component" value="Unassembled WGS sequence"/>
</dbReference>
<name>A0A372ENS4_9BURK</name>
<feature type="compositionally biased region" description="Basic and acidic residues" evidence="1">
    <location>
        <begin position="192"/>
        <end position="206"/>
    </location>
</feature>
<evidence type="ECO:0000256" key="1">
    <source>
        <dbReference type="SAM" id="MobiDB-lite"/>
    </source>
</evidence>
<organism evidence="2 3">
    <name type="scientific">Hydrogenophaga borbori</name>
    <dbReference type="NCBI Taxonomy" id="2294117"/>
    <lineage>
        <taxon>Bacteria</taxon>
        <taxon>Pseudomonadati</taxon>
        <taxon>Pseudomonadota</taxon>
        <taxon>Betaproteobacteria</taxon>
        <taxon>Burkholderiales</taxon>
        <taxon>Comamonadaceae</taxon>
        <taxon>Hydrogenophaga</taxon>
    </lineage>
</organism>
<feature type="region of interest" description="Disordered" evidence="1">
    <location>
        <begin position="184"/>
        <end position="206"/>
    </location>
</feature>
<dbReference type="EMBL" id="QVLS01000002">
    <property type="protein sequence ID" value="RFP81255.1"/>
    <property type="molecule type" value="Genomic_DNA"/>
</dbReference>
<accession>A0A372ENS4</accession>